<accession>A0AB34IRF7</accession>
<protein>
    <recommendedName>
        <fullName evidence="4">UBC core domain-containing protein</fullName>
    </recommendedName>
</protein>
<dbReference type="InterPro" id="IPR000608">
    <property type="entry name" value="UBC"/>
</dbReference>
<feature type="compositionally biased region" description="Pro residues" evidence="3">
    <location>
        <begin position="611"/>
        <end position="628"/>
    </location>
</feature>
<reference evidence="5 6" key="1">
    <citation type="journal article" date="2024" name="Science">
        <title>Giant polyketide synthase enzymes in the biosynthesis of giant marine polyether toxins.</title>
        <authorList>
            <person name="Fallon T.R."/>
            <person name="Shende V.V."/>
            <person name="Wierzbicki I.H."/>
            <person name="Pendleton A.L."/>
            <person name="Watervoot N.F."/>
            <person name="Auber R.P."/>
            <person name="Gonzalez D.J."/>
            <person name="Wisecaver J.H."/>
            <person name="Moore B.S."/>
        </authorList>
    </citation>
    <scope>NUCLEOTIDE SEQUENCE [LARGE SCALE GENOMIC DNA]</scope>
    <source>
        <strain evidence="5 6">12B1</strain>
    </source>
</reference>
<dbReference type="SMART" id="SM00212">
    <property type="entry name" value="UBCc"/>
    <property type="match status" value="1"/>
</dbReference>
<evidence type="ECO:0000256" key="2">
    <source>
        <dbReference type="ARBA" id="ARBA00022786"/>
    </source>
</evidence>
<feature type="compositionally biased region" description="Acidic residues" evidence="3">
    <location>
        <begin position="133"/>
        <end position="151"/>
    </location>
</feature>
<comment type="caution">
    <text evidence="5">The sequence shown here is derived from an EMBL/GenBank/DDBJ whole genome shotgun (WGS) entry which is preliminary data.</text>
</comment>
<dbReference type="Gene3D" id="3.10.110.10">
    <property type="entry name" value="Ubiquitin Conjugating Enzyme"/>
    <property type="match status" value="2"/>
</dbReference>
<dbReference type="PANTHER" id="PTHR46116:SF39">
    <property type="entry name" value="BACULOVIRAL IAP REPEAT-CONTAINING PROTEIN 6"/>
    <property type="match status" value="1"/>
</dbReference>
<dbReference type="PANTHER" id="PTHR46116">
    <property type="entry name" value="(E3-INDEPENDENT) E2 UBIQUITIN-CONJUGATING ENZYME"/>
    <property type="match status" value="1"/>
</dbReference>
<evidence type="ECO:0000259" key="4">
    <source>
        <dbReference type="PROSITE" id="PS50127"/>
    </source>
</evidence>
<keyword evidence="2" id="KW-0833">Ubl conjugation pathway</keyword>
<dbReference type="GO" id="GO:0016740">
    <property type="term" value="F:transferase activity"/>
    <property type="evidence" value="ECO:0007669"/>
    <property type="project" value="UniProtKB-KW"/>
</dbReference>
<feature type="domain" description="UBC core" evidence="4">
    <location>
        <begin position="705"/>
        <end position="873"/>
    </location>
</feature>
<dbReference type="SUPFAM" id="SSF54495">
    <property type="entry name" value="UBC-like"/>
    <property type="match status" value="2"/>
</dbReference>
<dbReference type="Pfam" id="PF00179">
    <property type="entry name" value="UQ_con"/>
    <property type="match status" value="1"/>
</dbReference>
<feature type="region of interest" description="Disordered" evidence="3">
    <location>
        <begin position="610"/>
        <end position="653"/>
    </location>
</feature>
<organism evidence="5 6">
    <name type="scientific">Prymnesium parvum</name>
    <name type="common">Toxic golden alga</name>
    <dbReference type="NCBI Taxonomy" id="97485"/>
    <lineage>
        <taxon>Eukaryota</taxon>
        <taxon>Haptista</taxon>
        <taxon>Haptophyta</taxon>
        <taxon>Prymnesiophyceae</taxon>
        <taxon>Prymnesiales</taxon>
        <taxon>Prymnesiaceae</taxon>
        <taxon>Prymnesium</taxon>
    </lineage>
</organism>
<dbReference type="PROSITE" id="PS50127">
    <property type="entry name" value="UBC_2"/>
    <property type="match status" value="1"/>
</dbReference>
<dbReference type="InterPro" id="IPR016135">
    <property type="entry name" value="UBQ-conjugating_enzyme/RWD"/>
</dbReference>
<sequence>MTLRDHLAKLNANAACGSALNKFRLDEDTVTFCVAHGNARGLVSISLMEPSRYPQTGALMFADGTDELTRVVESCSSKVSEVAALPEVIRLIGDALSLAPSVLSMLLTGLGEAGGQYSAAASSSRKRSLEDRASDEEEESLSNDEDEEDDEHMNYGLEKGAELENQLLRLRHQWELKDQQRRCAANWEDTKVQDETKPLAYQPRRMGSDMKKNHSPCGAHQIFTAAEATRMLCNELFDLMKEHAEGFYGVKAECIDNDIHIWRVAISDFNQSPLRADMQALKARYGYAELQLELNFMPDMYPCYPAYVKIIRPRFLGAAAEATMSHPVMTLQGWDPLKRVKWLIRLVQSFLERHARVALDDPRNDPDRYPDGAYTSCEHALSRLELLAGVRPVWATTHSELYEGRTADIDTNRIRELNFGKPRKLDRPNRGGGWEAGVGYGHTGTEGGAVWDVKATAKAQALQDVEMREMLAIVTAAALRGEVAADTVASSCLRPLLWQELHTGSLLEVSSRPERISTFVSMLSLLKALGARPQLHSVLAQPLHARGASQPSSVLHAMGAVKRQAEFFAAKSKIPSTPGSSTDEADSDALADTQAIADLCAQIISVAASVAPPPSPPPAPAPPTPTPVATPRTTRQAAAAERSAASAASAALAPPVEDEAVSVPSDAYVEKMTELQFCAEPSLPFHHYELKQKADVDFAGNNLVARTKRLALEASDMLGGALPATVSSTIWARVNEGKMQFWRAMISGPEGTPYSAGMFVFDIFCPAEYPNVAPKVNLVTTGGGSVRFNPNLYNNGTVCLSLLGTWPGDQGESWQPKTSTLLQVLMSIQALILVPDPFFNEPGYERVRNTPEGDQRSRKYNETIREGTVRFAMIEQIRRPLPELKKTIHRHFYLRKAAILQQVQEWASDSRNSQYHADNMRLLYQSLESALASVTY</sequence>
<dbReference type="Proteomes" id="UP001515480">
    <property type="component" value="Unassembled WGS sequence"/>
</dbReference>
<dbReference type="EMBL" id="JBGBPQ010000019">
    <property type="protein sequence ID" value="KAL1504725.1"/>
    <property type="molecule type" value="Genomic_DNA"/>
</dbReference>
<evidence type="ECO:0000313" key="6">
    <source>
        <dbReference type="Proteomes" id="UP001515480"/>
    </source>
</evidence>
<gene>
    <name evidence="5" type="ORF">AB1Y20_008503</name>
</gene>
<keyword evidence="6" id="KW-1185">Reference proteome</keyword>
<evidence type="ECO:0000313" key="5">
    <source>
        <dbReference type="EMBL" id="KAL1504725.1"/>
    </source>
</evidence>
<evidence type="ECO:0000256" key="1">
    <source>
        <dbReference type="ARBA" id="ARBA00022679"/>
    </source>
</evidence>
<feature type="region of interest" description="Disordered" evidence="3">
    <location>
        <begin position="117"/>
        <end position="151"/>
    </location>
</feature>
<proteinExistence type="predicted"/>
<name>A0AB34IRF7_PRYPA</name>
<feature type="compositionally biased region" description="Low complexity" evidence="3">
    <location>
        <begin position="629"/>
        <end position="653"/>
    </location>
</feature>
<keyword evidence="1" id="KW-0808">Transferase</keyword>
<dbReference type="AlphaFoldDB" id="A0AB34IRF7"/>
<dbReference type="CDD" id="cd23810">
    <property type="entry name" value="UBCc_BIRC6"/>
    <property type="match status" value="1"/>
</dbReference>
<evidence type="ECO:0000256" key="3">
    <source>
        <dbReference type="SAM" id="MobiDB-lite"/>
    </source>
</evidence>
<dbReference type="CDD" id="cd23802">
    <property type="entry name" value="UBCc_UBE2Q"/>
    <property type="match status" value="1"/>
</dbReference>